<evidence type="ECO:0000256" key="2">
    <source>
        <dbReference type="SAM" id="Phobius"/>
    </source>
</evidence>
<sequence length="290" mass="29966">MAAKPAANHTGRMPMPRPTPAVPAAAVSKFPTVLPGTPVHQHGQAGRVGPWPLALLAAVAVIGGLGVFAYAGKPAYAPASTGRLGEGHAAAAASQAATPATSTPNASPSAGTPEGVSAADWAKVQQALAQHPQREAELSRIGQLLSYQSRVRRFQEARQNGASATELRALARQLDGELDQHLANNEVSAGEAQTLKAALLEQLQPDTAARAMALAAWRRQQAAAAPSQPDPRDATYLQAQASTVAAWQARPAAQRNEAQLSQQLRTLRGQVYAGNSGNNTNTGTTGGTQP</sequence>
<evidence type="ECO:0000256" key="1">
    <source>
        <dbReference type="SAM" id="MobiDB-lite"/>
    </source>
</evidence>
<reference evidence="3 4" key="1">
    <citation type="journal article" date="2019" name="Int. J. Syst. Evol. Microbiol.">
        <title>The Global Catalogue of Microorganisms (GCM) 10K type strain sequencing project: providing services to taxonomists for standard genome sequencing and annotation.</title>
        <authorList>
            <consortium name="The Broad Institute Genomics Platform"/>
            <consortium name="The Broad Institute Genome Sequencing Center for Infectious Disease"/>
            <person name="Wu L."/>
            <person name="Ma J."/>
        </authorList>
    </citation>
    <scope>NUCLEOTIDE SEQUENCE [LARGE SCALE GENOMIC DNA]</scope>
    <source>
        <strain evidence="3 4">JCM 15503</strain>
    </source>
</reference>
<feature type="compositionally biased region" description="Low complexity" evidence="1">
    <location>
        <begin position="90"/>
        <end position="113"/>
    </location>
</feature>
<comment type="caution">
    <text evidence="3">The sequence shown here is derived from an EMBL/GenBank/DDBJ whole genome shotgun (WGS) entry which is preliminary data.</text>
</comment>
<evidence type="ECO:0000313" key="3">
    <source>
        <dbReference type="EMBL" id="GAA0748984.1"/>
    </source>
</evidence>
<keyword evidence="2" id="KW-1133">Transmembrane helix</keyword>
<feature type="region of interest" description="Disordered" evidence="1">
    <location>
        <begin position="268"/>
        <end position="290"/>
    </location>
</feature>
<keyword evidence="2" id="KW-0472">Membrane</keyword>
<feature type="transmembrane region" description="Helical" evidence="2">
    <location>
        <begin position="51"/>
        <end position="71"/>
    </location>
</feature>
<dbReference type="EMBL" id="BAAAEW010000008">
    <property type="protein sequence ID" value="GAA0748984.1"/>
    <property type="molecule type" value="Genomic_DNA"/>
</dbReference>
<protein>
    <submittedName>
        <fullName evidence="3">Uncharacterized protein</fullName>
    </submittedName>
</protein>
<accession>A0ABN1JY12</accession>
<dbReference type="Proteomes" id="UP001500279">
    <property type="component" value="Unassembled WGS sequence"/>
</dbReference>
<gene>
    <name evidence="3" type="ORF">GCM10009107_19240</name>
</gene>
<feature type="region of interest" description="Disordered" evidence="1">
    <location>
        <begin position="1"/>
        <end position="22"/>
    </location>
</feature>
<feature type="compositionally biased region" description="Low complexity" evidence="1">
    <location>
        <begin position="274"/>
        <end position="283"/>
    </location>
</feature>
<organism evidence="3 4">
    <name type="scientific">Ideonella azotifigens</name>
    <dbReference type="NCBI Taxonomy" id="513160"/>
    <lineage>
        <taxon>Bacteria</taxon>
        <taxon>Pseudomonadati</taxon>
        <taxon>Pseudomonadota</taxon>
        <taxon>Betaproteobacteria</taxon>
        <taxon>Burkholderiales</taxon>
        <taxon>Sphaerotilaceae</taxon>
        <taxon>Ideonella</taxon>
    </lineage>
</organism>
<proteinExistence type="predicted"/>
<keyword evidence="4" id="KW-1185">Reference proteome</keyword>
<evidence type="ECO:0000313" key="4">
    <source>
        <dbReference type="Proteomes" id="UP001500279"/>
    </source>
</evidence>
<feature type="region of interest" description="Disordered" evidence="1">
    <location>
        <begin position="90"/>
        <end position="117"/>
    </location>
</feature>
<keyword evidence="2" id="KW-0812">Transmembrane</keyword>
<name>A0ABN1JY12_9BURK</name>